<evidence type="ECO:0000256" key="4">
    <source>
        <dbReference type="SAM" id="MobiDB-lite"/>
    </source>
</evidence>
<feature type="compositionally biased region" description="Polar residues" evidence="4">
    <location>
        <begin position="538"/>
        <end position="547"/>
    </location>
</feature>
<feature type="compositionally biased region" description="Basic and acidic residues" evidence="4">
    <location>
        <begin position="318"/>
        <end position="335"/>
    </location>
</feature>
<dbReference type="GO" id="GO:0008270">
    <property type="term" value="F:zinc ion binding"/>
    <property type="evidence" value="ECO:0007669"/>
    <property type="project" value="UniProtKB-KW"/>
</dbReference>
<feature type="region of interest" description="Disordered" evidence="4">
    <location>
        <begin position="1132"/>
        <end position="1200"/>
    </location>
</feature>
<feature type="region of interest" description="Disordered" evidence="4">
    <location>
        <begin position="1067"/>
        <end position="1105"/>
    </location>
</feature>
<evidence type="ECO:0000259" key="5">
    <source>
        <dbReference type="PROSITE" id="PS51050"/>
    </source>
</evidence>
<evidence type="ECO:0000256" key="3">
    <source>
        <dbReference type="ARBA" id="ARBA00022833"/>
    </source>
</evidence>
<name>A0ABD1PJF9_9LAMI</name>
<comment type="caution">
    <text evidence="6">The sequence shown here is derived from an EMBL/GenBank/DDBJ whole genome shotgun (WGS) entry which is preliminary data.</text>
</comment>
<feature type="compositionally biased region" description="Basic and acidic residues" evidence="4">
    <location>
        <begin position="832"/>
        <end position="862"/>
    </location>
</feature>
<feature type="region of interest" description="Disordered" evidence="4">
    <location>
        <begin position="318"/>
        <end position="338"/>
    </location>
</feature>
<dbReference type="PROSITE" id="PS51050">
    <property type="entry name" value="ZF_CW"/>
    <property type="match status" value="1"/>
</dbReference>
<feature type="region of interest" description="Disordered" evidence="4">
    <location>
        <begin position="80"/>
        <end position="149"/>
    </location>
</feature>
<feature type="compositionally biased region" description="Polar residues" evidence="4">
    <location>
        <begin position="952"/>
        <end position="970"/>
    </location>
</feature>
<feature type="compositionally biased region" description="Basic and acidic residues" evidence="4">
    <location>
        <begin position="1167"/>
        <end position="1185"/>
    </location>
</feature>
<dbReference type="Gene3D" id="3.30.40.100">
    <property type="match status" value="1"/>
</dbReference>
<evidence type="ECO:0000313" key="6">
    <source>
        <dbReference type="EMBL" id="KAL2464044.1"/>
    </source>
</evidence>
<feature type="compositionally biased region" description="Basic and acidic residues" evidence="4">
    <location>
        <begin position="421"/>
        <end position="434"/>
    </location>
</feature>
<dbReference type="InterPro" id="IPR011124">
    <property type="entry name" value="Znf_CW"/>
</dbReference>
<dbReference type="EMBL" id="JBFOLJ010000018">
    <property type="protein sequence ID" value="KAL2464044.1"/>
    <property type="molecule type" value="Genomic_DNA"/>
</dbReference>
<feature type="compositionally biased region" description="Basic residues" evidence="4">
    <location>
        <begin position="938"/>
        <end position="949"/>
    </location>
</feature>
<feature type="domain" description="CW-type" evidence="5">
    <location>
        <begin position="650"/>
        <end position="703"/>
    </location>
</feature>
<reference evidence="7" key="1">
    <citation type="submission" date="2024-07" db="EMBL/GenBank/DDBJ databases">
        <title>Two chromosome-level genome assemblies of Korean endemic species Abeliophyllum distichum and Forsythia ovata (Oleaceae).</title>
        <authorList>
            <person name="Jang H."/>
        </authorList>
    </citation>
    <scope>NUCLEOTIDE SEQUENCE [LARGE SCALE GENOMIC DNA]</scope>
</reference>
<feature type="region of interest" description="Disordered" evidence="4">
    <location>
        <begin position="496"/>
        <end position="621"/>
    </location>
</feature>
<feature type="compositionally biased region" description="Basic and acidic residues" evidence="4">
    <location>
        <begin position="595"/>
        <end position="610"/>
    </location>
</feature>
<keyword evidence="2" id="KW-0863">Zinc-finger</keyword>
<feature type="compositionally biased region" description="Basic and acidic residues" evidence="4">
    <location>
        <begin position="1079"/>
        <end position="1095"/>
    </location>
</feature>
<evidence type="ECO:0000313" key="7">
    <source>
        <dbReference type="Proteomes" id="UP001604277"/>
    </source>
</evidence>
<dbReference type="Proteomes" id="UP001604277">
    <property type="component" value="Unassembled WGS sequence"/>
</dbReference>
<feature type="compositionally biased region" description="Low complexity" evidence="4">
    <location>
        <begin position="1067"/>
        <end position="1078"/>
    </location>
</feature>
<feature type="region of interest" description="Disordered" evidence="4">
    <location>
        <begin position="887"/>
        <end position="1019"/>
    </location>
</feature>
<dbReference type="Pfam" id="PF07496">
    <property type="entry name" value="zf-CW"/>
    <property type="match status" value="1"/>
</dbReference>
<sequence length="1632" mass="179141">MEGWGSVPGMIQDPELEEGEACYHKDDTSIDPDVALSYLDDKVQSILGHFQKDFEGEFSAENLGAKFGGYGSFLPTYQRSPSVWSQPKSPLRVQKPSTPRSPNYLPTEGIPHHSGVLPNAAFSHRSGANAPPAVHPLQNLKAPSGDGSIRQDALLSDQVAESCPIKPGFPSSKSDNQTDQRKLKVRIKVGSDRTTQKNVAIYSGLGLISPSSSAGNSPEESGGIPCESHEIPDESPTRILQLMTSFPVSGVLLSPLHEDLLNLVRERKSSVDSEPAAALKGMHNHSAVFVDDTNPRLGDGDVLRGKKTKSVEKRAKFEKSKTESGMDIKEDKKNSGTETLECGLQSSNDLNCTPLSDSVCGAGEPLKGVVRAHETIREFEKDVQVRKREGNKYRVKGRVGSTDVVKADSFESISGQSGGKYDYREPKNRSAEKVGKHRVRSSQKDGSVDHGDGARSRGKKTPASFKAYSDNSEDETVSKGAMGPLSLKYCLKSTSGEQDELRMSPSVNKLSLQGKKKSKGSKSSVKLDSNLAEESLRSGVSSATKNKLTTKKDSRKVHSSHKDVVDTRSEHLDILKQSLERPSDDRSKNSNLATVKEKHASANKSKDRATSKKLNNQVNSRTNLKEAPANALPPAKGLISETEQTTVAPVLIQEHWVACDRCQKWRLLPIGTVPQHLPDKWVCSMLNWLPGLNRCDVSEDETTKALYALYQVPFPENQSNLQTHADKITNGVASGGGHCFSQNNQNFDSDQIVDEGKKKNKFKETPHTDGISDPIPSSNFNKNFQLQPVKNRSLKDVNQPQAAPNLINKSNMQYRNKSSVVLAESLNKRKAEHLVGDDANPRKKSKEESDQHANVKKIKPEGAMDLADFQTSGGDLGRFGHGSYSGLPNKVALKEKKKQRVPDSRSGGGENLQISGKKHKDYARELPDNGSLDMNTCNKRKISSKKRKLKDSQGSQGNLPTLLSNGSGLQNSKVSVKEESSNSGFHREKKPRVSQIDGKEFNNSKDNNTPKSKSTANRILLSGNTENPIDRSIEKEWQVRKYRAKLPLQLTMDDIESLRKDLGSEPLSMAATSSSSKISDSRKTRGNCKEVKGSPEESVSSSPMRMSHLNKVLPARMETTEKVDSMLNDFPQMGSPRKSMDRNGNSESNCLGTARKGKTTSGCLPESFEHPVLDFRDSDARDKFSGKSRSGTNRSSEYGNVTFVGNDGDILEQHILGPTSMRVSERSHSKERMDKNHSNIVLPQQISKRGSSLLPMDKDRTSSVNFERVAERFSTPQINQEVLDPNKNLKEEAVIDHNCRGDKQDTLPPSKSVPGSLKGSCTDLRPFDTSVVGDFSKVSEEPASSRHQHGTNNFNGHAHNVADEAVTRNISAVSLPNKNSSGLTATNVLKEAENLRDYADRLKDSGFPFESNDAYFEAALKFLHSASLLELCNSETSKHGEMNQMQMYSSTAKLCETCAHEYEKRQEMAAAALAYKCMEVAYMRVVYCKNSSTNRFLHDLQASLPSALQGESPSSSASDLDNLNNLIVDKAVLSKGNGSQAGNHVIVPRNRPNLVRLLDFTKDVNSAMEASRKSQNAFAAANVIPEDAQNKEGIASVKRVIDFSFQNVEELVRLVRLAFKAVNRQGFNGNRE</sequence>
<dbReference type="PANTHER" id="PTHR46524">
    <property type="entry name" value="CW-TYPE ZINC FINGER"/>
    <property type="match status" value="1"/>
</dbReference>
<feature type="region of interest" description="Disordered" evidence="4">
    <location>
        <begin position="832"/>
        <end position="870"/>
    </location>
</feature>
<feature type="compositionally biased region" description="Polar residues" evidence="4">
    <location>
        <begin position="612"/>
        <end position="621"/>
    </location>
</feature>
<feature type="region of interest" description="Disordered" evidence="4">
    <location>
        <begin position="1300"/>
        <end position="1319"/>
    </location>
</feature>
<accession>A0ABD1PJF9</accession>
<keyword evidence="1" id="KW-0479">Metal-binding</keyword>
<evidence type="ECO:0000256" key="1">
    <source>
        <dbReference type="ARBA" id="ARBA00022723"/>
    </source>
</evidence>
<feature type="compositionally biased region" description="Polar residues" evidence="4">
    <location>
        <begin position="1187"/>
        <end position="1199"/>
    </location>
</feature>
<organism evidence="6 7">
    <name type="scientific">Forsythia ovata</name>
    <dbReference type="NCBI Taxonomy" id="205694"/>
    <lineage>
        <taxon>Eukaryota</taxon>
        <taxon>Viridiplantae</taxon>
        <taxon>Streptophyta</taxon>
        <taxon>Embryophyta</taxon>
        <taxon>Tracheophyta</taxon>
        <taxon>Spermatophyta</taxon>
        <taxon>Magnoliopsida</taxon>
        <taxon>eudicotyledons</taxon>
        <taxon>Gunneridae</taxon>
        <taxon>Pentapetalae</taxon>
        <taxon>asterids</taxon>
        <taxon>lamiids</taxon>
        <taxon>Lamiales</taxon>
        <taxon>Oleaceae</taxon>
        <taxon>Forsythieae</taxon>
        <taxon>Forsythia</taxon>
    </lineage>
</organism>
<keyword evidence="3" id="KW-0862">Zinc</keyword>
<feature type="compositionally biased region" description="Basic and acidic residues" evidence="4">
    <location>
        <begin position="442"/>
        <end position="455"/>
    </location>
</feature>
<evidence type="ECO:0000256" key="2">
    <source>
        <dbReference type="ARBA" id="ARBA00022771"/>
    </source>
</evidence>
<proteinExistence type="predicted"/>
<feature type="compositionally biased region" description="Polar residues" evidence="4">
    <location>
        <begin position="1004"/>
        <end position="1019"/>
    </location>
</feature>
<feature type="region of interest" description="Disordered" evidence="4">
    <location>
        <begin position="162"/>
        <end position="181"/>
    </location>
</feature>
<keyword evidence="7" id="KW-1185">Reference proteome</keyword>
<dbReference type="Pfam" id="PF24756">
    <property type="entry name" value="THD_CWZF3-5-7"/>
    <property type="match status" value="1"/>
</dbReference>
<protein>
    <recommendedName>
        <fullName evidence="5">CW-type domain-containing protein</fullName>
    </recommendedName>
</protein>
<feature type="compositionally biased region" description="Polar residues" evidence="4">
    <location>
        <begin position="1142"/>
        <end position="1151"/>
    </location>
</feature>
<feature type="region of interest" description="Disordered" evidence="4">
    <location>
        <begin position="761"/>
        <end position="780"/>
    </location>
</feature>
<gene>
    <name evidence="6" type="ORF">Fot_52000</name>
</gene>
<dbReference type="PANTHER" id="PTHR46524:SF12">
    <property type="entry name" value="CW-TYPE DOMAIN-CONTAINING PROTEIN"/>
    <property type="match status" value="1"/>
</dbReference>
<feature type="compositionally biased region" description="Basic and acidic residues" evidence="4">
    <location>
        <begin position="560"/>
        <end position="588"/>
    </location>
</feature>
<dbReference type="InterPro" id="IPR056406">
    <property type="entry name" value="THD_CWZF3/5/7"/>
</dbReference>
<dbReference type="InterPro" id="IPR055300">
    <property type="entry name" value="CWZF3/5/7"/>
</dbReference>
<feature type="region of interest" description="Disordered" evidence="4">
    <location>
        <begin position="410"/>
        <end position="480"/>
    </location>
</feature>